<keyword evidence="2" id="KW-1185">Reference proteome</keyword>
<proteinExistence type="predicted"/>
<protein>
    <submittedName>
        <fullName evidence="1">Uncharacterized protein</fullName>
    </submittedName>
</protein>
<reference evidence="1 2" key="1">
    <citation type="journal article" date="2019" name="Sci. Rep.">
        <title>Orb-weaving spider Araneus ventricosus genome elucidates the spidroin gene catalogue.</title>
        <authorList>
            <person name="Kono N."/>
            <person name="Nakamura H."/>
            <person name="Ohtoshi R."/>
            <person name="Moran D.A.P."/>
            <person name="Shinohara A."/>
            <person name="Yoshida Y."/>
            <person name="Fujiwara M."/>
            <person name="Mori M."/>
            <person name="Tomita M."/>
            <person name="Arakawa K."/>
        </authorList>
    </citation>
    <scope>NUCLEOTIDE SEQUENCE [LARGE SCALE GENOMIC DNA]</scope>
</reference>
<sequence length="84" mass="9724">MWRDSYLASKFSSIRKIRLEYINVPFSEATQGLFRDGPRDFEPRSDDEDSAWAGIPLSKLPRHTSVMLVEVSPLVLYRPYTLFG</sequence>
<dbReference type="Proteomes" id="UP000499080">
    <property type="component" value="Unassembled WGS sequence"/>
</dbReference>
<dbReference type="EMBL" id="BGPR01000218">
    <property type="protein sequence ID" value="GBM05718.1"/>
    <property type="molecule type" value="Genomic_DNA"/>
</dbReference>
<name>A0A4Y2CPS4_ARAVE</name>
<accession>A0A4Y2CPS4</accession>
<gene>
    <name evidence="1" type="ORF">AVEN_55817_1</name>
</gene>
<dbReference type="AlphaFoldDB" id="A0A4Y2CPS4"/>
<evidence type="ECO:0000313" key="1">
    <source>
        <dbReference type="EMBL" id="GBM05718.1"/>
    </source>
</evidence>
<evidence type="ECO:0000313" key="2">
    <source>
        <dbReference type="Proteomes" id="UP000499080"/>
    </source>
</evidence>
<comment type="caution">
    <text evidence="1">The sequence shown here is derived from an EMBL/GenBank/DDBJ whole genome shotgun (WGS) entry which is preliminary data.</text>
</comment>
<organism evidence="1 2">
    <name type="scientific">Araneus ventricosus</name>
    <name type="common">Orbweaver spider</name>
    <name type="synonym">Epeira ventricosa</name>
    <dbReference type="NCBI Taxonomy" id="182803"/>
    <lineage>
        <taxon>Eukaryota</taxon>
        <taxon>Metazoa</taxon>
        <taxon>Ecdysozoa</taxon>
        <taxon>Arthropoda</taxon>
        <taxon>Chelicerata</taxon>
        <taxon>Arachnida</taxon>
        <taxon>Araneae</taxon>
        <taxon>Araneomorphae</taxon>
        <taxon>Entelegynae</taxon>
        <taxon>Araneoidea</taxon>
        <taxon>Araneidae</taxon>
        <taxon>Araneus</taxon>
    </lineage>
</organism>